<dbReference type="InterPro" id="IPR035090">
    <property type="entry name" value="Pyridoxal_P_attach_site"/>
</dbReference>
<dbReference type="PANTHER" id="PTHR11468:SF3">
    <property type="entry name" value="GLYCOGEN PHOSPHORYLASE, LIVER FORM"/>
    <property type="match status" value="1"/>
</dbReference>
<evidence type="ECO:0000313" key="13">
    <source>
        <dbReference type="EMBL" id="CBK23569.2"/>
    </source>
</evidence>
<dbReference type="Proteomes" id="UP000008312">
    <property type="component" value="Unassembled WGS sequence"/>
</dbReference>
<dbReference type="InterPro" id="IPR011833">
    <property type="entry name" value="Glycg_phsphrylas"/>
</dbReference>
<comment type="subcellular location">
    <subcellularLocation>
        <location evidence="3">Cytoplasm</location>
    </subcellularLocation>
</comment>
<evidence type="ECO:0000256" key="6">
    <source>
        <dbReference type="ARBA" id="ARBA00022533"/>
    </source>
</evidence>
<evidence type="ECO:0000313" key="14">
    <source>
        <dbReference type="Proteomes" id="UP000008312"/>
    </source>
</evidence>
<evidence type="ECO:0000256" key="9">
    <source>
        <dbReference type="ARBA" id="ARBA00022898"/>
    </source>
</evidence>
<evidence type="ECO:0000256" key="8">
    <source>
        <dbReference type="ARBA" id="ARBA00022679"/>
    </source>
</evidence>
<sequence>MSTYLDTDKHSIQRIIVNHVEYTLSCNRCNMNMHKAMLATSYSLRDRLIEDMNDTQTFMLETKTKCVNYLSIEYLLGRWLHHVLINIGLEGEYKEALQEMGYQLEDLYDDDRDAALGNGGLGRLAACYMDSLATMNVYAFGYGIRYNYGMFEQRIADGWQVEYPDYWLSYGNPWEIERTDIRYVIHFGGRCVRVETNGIRKYIQQEGETILAVAYDTPVPGYNTHNCNVLRLWRAIPTDEINLEVFNQGDYTTALESSRRAETITSVLYPDDSQLKGKELRLRQEYFFVSATIQDILIRFLRLELPWKELPQKMAIQLNDTHPALAIPELVRLLTTEYELAYDEAWKLTTECFAYTNHTVMSEALETWSYEIMERLLPTITQIICDINWNFMQSIQNRFQNDADLLEIMANTSIFSNDVDKRVRMANLCIVGSHKVNGVSELHTSILRDSIFRYFDRIQPDQIINITNGITPRRWLLQCNPEIAKIITELVGSTTWTTNLSALSVLEDYAEDESIQSRWQEAHSKSKHRLAEFIERTQGVSIPEHFLFDVMVKRIHEYKRQLLDILYVIYRYQWIKGLSESERKAVVPRVVFFGGKAAPSYHRAKNVIKLINNVSEIVNKDPEVSDYLRVVFIPNYGVSIAELIIPAADITQHISTAGTEASGTSNMKSALNGGLLVGTYDGATIEIINAIGEENVFVFGHREEEIEQMRTQLKSMGNEQRSRPVSNELAMVLGQLMMNSFGSSTLMREILESICFGNDWYGVTFDFDEYVKVQEKVDKTWKDRKEWIKKSILSTSRMGVFSSDASILNYCSKVWRVEPSQRPDYYKQESSRKRSRSFPHPSLKSTSDEYVGLNIFLVCFYQQTIGMLITIIDSISISNSPIRIRMAFLVVQYFIQNLVSTTRIPFTETLSIFLIKTLFLFTRSTSFASIFRLNMFYTAFRFIRNSGSLFG</sequence>
<dbReference type="PIRSF" id="PIRSF000460">
    <property type="entry name" value="Pprylas_GlgP"/>
    <property type="match status" value="1"/>
</dbReference>
<evidence type="ECO:0000256" key="12">
    <source>
        <dbReference type="RuleBase" id="RU000587"/>
    </source>
</evidence>
<dbReference type="AlphaFoldDB" id="D8M5X0"/>
<dbReference type="FunFam" id="3.40.50.2000:FF:000153">
    <property type="entry name" value="Alpha-1,4 glucan phosphorylase"/>
    <property type="match status" value="1"/>
</dbReference>
<dbReference type="InParanoid" id="D8M5X0"/>
<name>D8M5X0_BLAHO</name>
<evidence type="ECO:0000256" key="1">
    <source>
        <dbReference type="ARBA" id="ARBA00001275"/>
    </source>
</evidence>
<dbReference type="OrthoDB" id="9215500at2759"/>
<evidence type="ECO:0000256" key="7">
    <source>
        <dbReference type="ARBA" id="ARBA00022676"/>
    </source>
</evidence>
<keyword evidence="9 11" id="KW-0663">Pyridoxal phosphate</keyword>
<dbReference type="GO" id="GO:0008184">
    <property type="term" value="F:glycogen phosphorylase activity"/>
    <property type="evidence" value="ECO:0007669"/>
    <property type="project" value="InterPro"/>
</dbReference>
<keyword evidence="5" id="KW-0963">Cytoplasm</keyword>
<dbReference type="Pfam" id="PF00343">
    <property type="entry name" value="Phosphorylase"/>
    <property type="match status" value="1"/>
</dbReference>
<keyword evidence="7 12" id="KW-0328">Glycosyltransferase</keyword>
<dbReference type="PROSITE" id="PS00102">
    <property type="entry name" value="PHOSPHORYLASE"/>
    <property type="match status" value="1"/>
</dbReference>
<comment type="similarity">
    <text evidence="4 12">Belongs to the glycogen phosphorylase family.</text>
</comment>
<keyword evidence="14" id="KW-1185">Reference proteome</keyword>
<dbReference type="PANTHER" id="PTHR11468">
    <property type="entry name" value="GLYCOGEN PHOSPHORYLASE"/>
    <property type="match status" value="1"/>
</dbReference>
<reference evidence="13" key="1">
    <citation type="submission" date="2010-02" db="EMBL/GenBank/DDBJ databases">
        <title>Sequencing and annotation of the Blastocystis hominis genome.</title>
        <authorList>
            <person name="Wincker P."/>
        </authorList>
    </citation>
    <scope>NUCLEOTIDE SEQUENCE</scope>
    <source>
        <strain evidence="13">Singapore isolate B</strain>
    </source>
</reference>
<organism evidence="13">
    <name type="scientific">Blastocystis hominis</name>
    <dbReference type="NCBI Taxonomy" id="12968"/>
    <lineage>
        <taxon>Eukaryota</taxon>
        <taxon>Sar</taxon>
        <taxon>Stramenopiles</taxon>
        <taxon>Bigyra</taxon>
        <taxon>Opalozoa</taxon>
        <taxon>Opalinata</taxon>
        <taxon>Blastocystidae</taxon>
        <taxon>Blastocystis</taxon>
    </lineage>
</organism>
<keyword evidence="6" id="KW-0021">Allosteric enzyme</keyword>
<keyword evidence="8 12" id="KW-0808">Transferase</keyword>
<evidence type="ECO:0000256" key="5">
    <source>
        <dbReference type="ARBA" id="ARBA00022490"/>
    </source>
</evidence>
<evidence type="ECO:0000256" key="11">
    <source>
        <dbReference type="PIRSR" id="PIRSR000460-1"/>
    </source>
</evidence>
<comment type="catalytic activity">
    <reaction evidence="1 12">
        <text>[(1-&gt;4)-alpha-D-glucosyl](n) + phosphate = [(1-&gt;4)-alpha-D-glucosyl](n-1) + alpha-D-glucose 1-phosphate</text>
        <dbReference type="Rhea" id="RHEA:41732"/>
        <dbReference type="Rhea" id="RHEA-COMP:9584"/>
        <dbReference type="Rhea" id="RHEA-COMP:9586"/>
        <dbReference type="ChEBI" id="CHEBI:15444"/>
        <dbReference type="ChEBI" id="CHEBI:43474"/>
        <dbReference type="ChEBI" id="CHEBI:58601"/>
        <dbReference type="EC" id="2.4.1.1"/>
    </reaction>
</comment>
<evidence type="ECO:0000256" key="2">
    <source>
        <dbReference type="ARBA" id="ARBA00001933"/>
    </source>
</evidence>
<comment type="cofactor">
    <cofactor evidence="2 12">
        <name>pyridoxal 5'-phosphate</name>
        <dbReference type="ChEBI" id="CHEBI:597326"/>
    </cofactor>
</comment>
<dbReference type="RefSeq" id="XP_012897617.1">
    <property type="nucleotide sequence ID" value="XM_013042163.1"/>
</dbReference>
<dbReference type="InterPro" id="IPR000811">
    <property type="entry name" value="Glyco_trans_35"/>
</dbReference>
<evidence type="ECO:0000256" key="10">
    <source>
        <dbReference type="ARBA" id="ARBA00023277"/>
    </source>
</evidence>
<evidence type="ECO:0000256" key="4">
    <source>
        <dbReference type="ARBA" id="ARBA00006047"/>
    </source>
</evidence>
<dbReference type="Gene3D" id="3.40.50.2000">
    <property type="entry name" value="Glycogen Phosphorylase B"/>
    <property type="match status" value="2"/>
</dbReference>
<keyword evidence="10 12" id="KW-0119">Carbohydrate metabolism</keyword>
<dbReference type="GeneID" id="24920522"/>
<comment type="function">
    <text evidence="12">Allosteric enzyme that catalyzes the rate-limiting step in glycogen catabolism, the phosphorolytic cleavage of glycogen to produce glucose-1-phosphate, and plays a central role in maintaining cellular and organismal glucose homeostasis.</text>
</comment>
<dbReference type="EMBL" id="FN668661">
    <property type="protein sequence ID" value="CBK23569.2"/>
    <property type="molecule type" value="Genomic_DNA"/>
</dbReference>
<dbReference type="OMA" id="HCACSVA"/>
<dbReference type="GO" id="GO:0005980">
    <property type="term" value="P:glycogen catabolic process"/>
    <property type="evidence" value="ECO:0007669"/>
    <property type="project" value="TreeGrafter"/>
</dbReference>
<protein>
    <recommendedName>
        <fullName evidence="12">Alpha-1,4 glucan phosphorylase</fullName>
        <ecNumber evidence="12">2.4.1.1</ecNumber>
    </recommendedName>
</protein>
<dbReference type="SUPFAM" id="SSF53756">
    <property type="entry name" value="UDP-Glycosyltransferase/glycogen phosphorylase"/>
    <property type="match status" value="1"/>
</dbReference>
<feature type="modified residue" description="N6-(pyridoxal phosphate)lysine" evidence="11">
    <location>
        <position position="668"/>
    </location>
</feature>
<evidence type="ECO:0000256" key="3">
    <source>
        <dbReference type="ARBA" id="ARBA00004496"/>
    </source>
</evidence>
<dbReference type="CDD" id="cd04300">
    <property type="entry name" value="GT35_Glycogen_Phosphorylase"/>
    <property type="match status" value="1"/>
</dbReference>
<dbReference type="GO" id="GO:0030170">
    <property type="term" value="F:pyridoxal phosphate binding"/>
    <property type="evidence" value="ECO:0007669"/>
    <property type="project" value="InterPro"/>
</dbReference>
<gene>
    <name evidence="13" type="ORF">GSBLH_T00003421001</name>
</gene>
<dbReference type="GO" id="GO:0005737">
    <property type="term" value="C:cytoplasm"/>
    <property type="evidence" value="ECO:0007669"/>
    <property type="project" value="UniProtKB-SubCell"/>
</dbReference>
<dbReference type="EC" id="2.4.1.1" evidence="12"/>
<accession>D8M5X0</accession>
<proteinExistence type="inferred from homology"/>
<dbReference type="FunFam" id="3.40.50.2000:FF:000003">
    <property type="entry name" value="Alpha-1,4 glucan phosphorylase"/>
    <property type="match status" value="1"/>
</dbReference>
<dbReference type="NCBIfam" id="TIGR02093">
    <property type="entry name" value="P_ylase"/>
    <property type="match status" value="1"/>
</dbReference>